<name>A0A168H1N2_CORDF</name>
<dbReference type="EMBL" id="AZHF01000003">
    <property type="protein sequence ID" value="OAA77196.1"/>
    <property type="molecule type" value="Genomic_DNA"/>
</dbReference>
<proteinExistence type="predicted"/>
<evidence type="ECO:0000313" key="2">
    <source>
        <dbReference type="EMBL" id="OAA77196.1"/>
    </source>
</evidence>
<dbReference type="OrthoDB" id="4864163at2759"/>
<feature type="compositionally biased region" description="Basic and acidic residues" evidence="1">
    <location>
        <begin position="313"/>
        <end position="325"/>
    </location>
</feature>
<organism evidence="2 3">
    <name type="scientific">Akanthomyces lecanii RCEF 1005</name>
    <dbReference type="NCBI Taxonomy" id="1081108"/>
    <lineage>
        <taxon>Eukaryota</taxon>
        <taxon>Fungi</taxon>
        <taxon>Dikarya</taxon>
        <taxon>Ascomycota</taxon>
        <taxon>Pezizomycotina</taxon>
        <taxon>Sordariomycetes</taxon>
        <taxon>Hypocreomycetidae</taxon>
        <taxon>Hypocreales</taxon>
        <taxon>Cordycipitaceae</taxon>
        <taxon>Akanthomyces</taxon>
        <taxon>Cordyceps confragosa</taxon>
    </lineage>
</organism>
<feature type="region of interest" description="Disordered" evidence="1">
    <location>
        <begin position="296"/>
        <end position="325"/>
    </location>
</feature>
<dbReference type="Proteomes" id="UP000076881">
    <property type="component" value="Unassembled WGS sequence"/>
</dbReference>
<keyword evidence="3" id="KW-1185">Reference proteome</keyword>
<sequence>MSALTEDTSFKVYCTANRLTEEEIYRFLYSDVYDSLEDLKEQFTIKSVPGQRPLEIFRYQNNNYETPGYSEQSYFLIVDSADAKKDGLLLCNLKADHGFPDAVRSVPDEAAIETASLSIANTDWFEARENAFVIEEPPMRRLVVYDNRASKEPNSFLRLAEAVDNGLHYVFNDPDNDEPPPLEQCLDDLFRYTAVELDGHVSTNELCKQHQCRAEGTNLDQDRFAVVDDRFPEKGVLLVQVEPRREFHCKPPAAGELLWWNAIGLMSWHEIEEFASQHSGIEYRWTVDCMTRLQREAGSGSKDPDTGDANSDDSGHVEKGETTQHAEKRRFRYYSTRLGKVIASMEPYEVPSTFTRPREESDGVGEDGQIGPVEDTFVEELPWDYYLKKNDAK</sequence>
<protein>
    <submittedName>
        <fullName evidence="2">Uncharacterized protein</fullName>
    </submittedName>
</protein>
<evidence type="ECO:0000256" key="1">
    <source>
        <dbReference type="SAM" id="MobiDB-lite"/>
    </source>
</evidence>
<evidence type="ECO:0000313" key="3">
    <source>
        <dbReference type="Proteomes" id="UP000076881"/>
    </source>
</evidence>
<feature type="region of interest" description="Disordered" evidence="1">
    <location>
        <begin position="351"/>
        <end position="375"/>
    </location>
</feature>
<dbReference type="AlphaFoldDB" id="A0A168H1N2"/>
<comment type="caution">
    <text evidence="2">The sequence shown here is derived from an EMBL/GenBank/DDBJ whole genome shotgun (WGS) entry which is preliminary data.</text>
</comment>
<gene>
    <name evidence="2" type="ORF">LEL_04019</name>
</gene>
<accession>A0A168H1N2</accession>
<reference evidence="2 3" key="1">
    <citation type="journal article" date="2016" name="Genome Biol. Evol.">
        <title>Divergent and convergent evolution of fungal pathogenicity.</title>
        <authorList>
            <person name="Shang Y."/>
            <person name="Xiao G."/>
            <person name="Zheng P."/>
            <person name="Cen K."/>
            <person name="Zhan S."/>
            <person name="Wang C."/>
        </authorList>
    </citation>
    <scope>NUCLEOTIDE SEQUENCE [LARGE SCALE GENOMIC DNA]</scope>
    <source>
        <strain evidence="2 3">RCEF 1005</strain>
    </source>
</reference>